<dbReference type="Proteomes" id="UP000824037">
    <property type="component" value="Unassembled WGS sequence"/>
</dbReference>
<evidence type="ECO:0000256" key="1">
    <source>
        <dbReference type="SAM" id="Phobius"/>
    </source>
</evidence>
<feature type="transmembrane region" description="Helical" evidence="1">
    <location>
        <begin position="303"/>
        <end position="327"/>
    </location>
</feature>
<feature type="transmembrane region" description="Helical" evidence="1">
    <location>
        <begin position="194"/>
        <end position="215"/>
    </location>
</feature>
<proteinExistence type="predicted"/>
<feature type="transmembrane region" description="Helical" evidence="1">
    <location>
        <begin position="58"/>
        <end position="79"/>
    </location>
</feature>
<accession>A0A9D2ECK5</accession>
<dbReference type="AlphaFoldDB" id="A0A9D2ECK5"/>
<comment type="caution">
    <text evidence="2">The sequence shown here is derived from an EMBL/GenBank/DDBJ whole genome shotgun (WGS) entry which is preliminary data.</text>
</comment>
<evidence type="ECO:0000313" key="2">
    <source>
        <dbReference type="EMBL" id="HIZ35074.1"/>
    </source>
</evidence>
<feature type="transmembrane region" description="Helical" evidence="1">
    <location>
        <begin position="259"/>
        <end position="283"/>
    </location>
</feature>
<dbReference type="EMBL" id="DXBY01000078">
    <property type="protein sequence ID" value="HIZ35074.1"/>
    <property type="molecule type" value="Genomic_DNA"/>
</dbReference>
<feature type="transmembrane region" description="Helical" evidence="1">
    <location>
        <begin position="32"/>
        <end position="52"/>
    </location>
</feature>
<evidence type="ECO:0008006" key="4">
    <source>
        <dbReference type="Google" id="ProtNLM"/>
    </source>
</evidence>
<feature type="transmembrane region" description="Helical" evidence="1">
    <location>
        <begin position="161"/>
        <end position="182"/>
    </location>
</feature>
<organism evidence="2 3">
    <name type="scientific">Candidatus Ruania gallistercoris</name>
    <dbReference type="NCBI Taxonomy" id="2838746"/>
    <lineage>
        <taxon>Bacteria</taxon>
        <taxon>Bacillati</taxon>
        <taxon>Actinomycetota</taxon>
        <taxon>Actinomycetes</taxon>
        <taxon>Micrococcales</taxon>
        <taxon>Ruaniaceae</taxon>
        <taxon>Ruania</taxon>
    </lineage>
</organism>
<name>A0A9D2ECK5_9MICO</name>
<sequence length="366" mass="39677">MTTAEQIAACERTFRRYGLPLLVHGHTARRDVFGRAAPFLVVVLLLEAFATIQLDWPWWANLLAPIGVLAALGASYAGLNVLRGRRWSTLPQDVGGPELAFFVLAPAVLPLLFGGQWVTGLVNAGVNVLLLLLVRAVVGYGLAATLWWGLSRVGSELGSSLVRLIRFLPLLLIFSIALFYNAEVWQVFDHTPGISDVILGIFFAALILVILSMRLGPETREVLTRAEAEHPSAADLPALTRAQQLNVTAMVGANQLLQVIVVSLGVGLFFFALGVLTITPGVLEEWGIDGGTWQVELPLLGETLLVSQTLLRVSVALATFTGLYYAISVLTDGVYRADFIDEMVVKMSDVAGHRVTYHQLLQRAAA</sequence>
<reference evidence="2" key="1">
    <citation type="journal article" date="2021" name="PeerJ">
        <title>Extensive microbial diversity within the chicken gut microbiome revealed by metagenomics and culture.</title>
        <authorList>
            <person name="Gilroy R."/>
            <person name="Ravi A."/>
            <person name="Getino M."/>
            <person name="Pursley I."/>
            <person name="Horton D.L."/>
            <person name="Alikhan N.F."/>
            <person name="Baker D."/>
            <person name="Gharbi K."/>
            <person name="Hall N."/>
            <person name="Watson M."/>
            <person name="Adriaenssens E.M."/>
            <person name="Foster-Nyarko E."/>
            <person name="Jarju S."/>
            <person name="Secka A."/>
            <person name="Antonio M."/>
            <person name="Oren A."/>
            <person name="Chaudhuri R.R."/>
            <person name="La Ragione R."/>
            <person name="Hildebrand F."/>
            <person name="Pallen M.J."/>
        </authorList>
    </citation>
    <scope>NUCLEOTIDE SEQUENCE</scope>
    <source>
        <strain evidence="2">ChiGjej4B4-7305</strain>
    </source>
</reference>
<keyword evidence="1" id="KW-0472">Membrane</keyword>
<keyword evidence="1" id="KW-0812">Transmembrane</keyword>
<reference evidence="2" key="2">
    <citation type="submission" date="2021-04" db="EMBL/GenBank/DDBJ databases">
        <authorList>
            <person name="Gilroy R."/>
        </authorList>
    </citation>
    <scope>NUCLEOTIDE SEQUENCE</scope>
    <source>
        <strain evidence="2">ChiGjej4B4-7305</strain>
    </source>
</reference>
<evidence type="ECO:0000313" key="3">
    <source>
        <dbReference type="Proteomes" id="UP000824037"/>
    </source>
</evidence>
<protein>
    <recommendedName>
        <fullName evidence="4">Integral membrane protein</fullName>
    </recommendedName>
</protein>
<feature type="transmembrane region" description="Helical" evidence="1">
    <location>
        <begin position="124"/>
        <end position="149"/>
    </location>
</feature>
<feature type="transmembrane region" description="Helical" evidence="1">
    <location>
        <begin position="99"/>
        <end position="118"/>
    </location>
</feature>
<gene>
    <name evidence="2" type="ORF">H9815_04805</name>
</gene>
<keyword evidence="1" id="KW-1133">Transmembrane helix</keyword>